<feature type="compositionally biased region" description="Low complexity" evidence="10">
    <location>
        <begin position="325"/>
        <end position="343"/>
    </location>
</feature>
<feature type="compositionally biased region" description="Polar residues" evidence="10">
    <location>
        <begin position="516"/>
        <end position="527"/>
    </location>
</feature>
<dbReference type="PANTHER" id="PTHR32078">
    <property type="entry name" value="NUCLEAR PROTEIN MDM1"/>
    <property type="match status" value="1"/>
</dbReference>
<evidence type="ECO:0000256" key="10">
    <source>
        <dbReference type="SAM" id="MobiDB-lite"/>
    </source>
</evidence>
<evidence type="ECO:0000256" key="1">
    <source>
        <dbReference type="ARBA" id="ARBA00004114"/>
    </source>
</evidence>
<comment type="function">
    <text evidence="9">Microtubule-binding protein that negatively regulates centriole duplication. Binds to and stabilizes microtubules.</text>
</comment>
<dbReference type="GO" id="GO:0008017">
    <property type="term" value="F:microtubule binding"/>
    <property type="evidence" value="ECO:0007669"/>
    <property type="project" value="InterPro"/>
</dbReference>
<sequence length="547" mass="62826">MPAPRSKRYESEYISHYKEFEAKRPNTVKGEVYQVTELRQPSQQWHHTKGGAAVEKRIVPYEKNHNIFTTLTVKEQRDREWLKSDGQTHRSRSPNRQHKEEKSTKAAQTFVVNRSETPILAAERKIFKEQRENRKQPVYIPDRINRKSTYKKDFVGYKKHSKAATQKSKTKRQQSPHKVVGGMRGALEKRTLNIDHGKHYFPVPIEVSPDRLPPAGIRRATSIGDTRVLKPSDDSQYLRSPEREQKVFNSEYSSRFTQPIKFKYVDGVWIETPVNTEATYNVKDEQKSRSAWFNQVLQRRNEAYGYAHHARGTHFSRESLDEINRQQAGRASSRSESQRSLSPAEERSRDRKRAQPRSRTRSESPPRRREAWTEGRSRSPTGSEDRRAGSGTEATDDVDDMVLERGRSPTPELRDTRTSRRHHLDVTTNILNDSFEKSLSLSKKKKPSPSRGYLPKEERELRPSSPASSVGLGGDARSYTPPRKVEISPPDHRRVSPPASVGGSEGGRDDDALSVSAMSSRASTASETLERAKKRRDDFWKRENASR</sequence>
<feature type="compositionally biased region" description="Basic residues" evidence="10">
    <location>
        <begin position="157"/>
        <end position="175"/>
    </location>
</feature>
<feature type="compositionally biased region" description="Basic and acidic residues" evidence="10">
    <location>
        <begin position="79"/>
        <end position="88"/>
    </location>
</feature>
<keyword evidence="7" id="KW-0206">Cytoskeleton</keyword>
<dbReference type="PANTHER" id="PTHR32078:SF1">
    <property type="entry name" value="NUCLEAR PROTEIN MDM1"/>
    <property type="match status" value="1"/>
</dbReference>
<organism evidence="11 12">
    <name type="scientific">Desmophyllum pertusum</name>
    <dbReference type="NCBI Taxonomy" id="174260"/>
    <lineage>
        <taxon>Eukaryota</taxon>
        <taxon>Metazoa</taxon>
        <taxon>Cnidaria</taxon>
        <taxon>Anthozoa</taxon>
        <taxon>Hexacorallia</taxon>
        <taxon>Scleractinia</taxon>
        <taxon>Caryophylliina</taxon>
        <taxon>Caryophylliidae</taxon>
        <taxon>Desmophyllum</taxon>
    </lineage>
</organism>
<name>A0A9X0CCW0_9CNID</name>
<evidence type="ECO:0000256" key="4">
    <source>
        <dbReference type="ARBA" id="ARBA00013508"/>
    </source>
</evidence>
<dbReference type="InterPro" id="IPR029136">
    <property type="entry name" value="MDM1"/>
</dbReference>
<feature type="compositionally biased region" description="Basic and acidic residues" evidence="10">
    <location>
        <begin position="360"/>
        <end position="388"/>
    </location>
</feature>
<feature type="compositionally biased region" description="Basic residues" evidence="10">
    <location>
        <begin position="350"/>
        <end position="359"/>
    </location>
</feature>
<gene>
    <name evidence="11" type="primary">MDM1</name>
    <name evidence="11" type="ORF">OS493_029113</name>
</gene>
<feature type="compositionally biased region" description="Basic and acidic residues" evidence="10">
    <location>
        <begin position="528"/>
        <end position="547"/>
    </location>
</feature>
<feature type="compositionally biased region" description="Basic and acidic residues" evidence="10">
    <location>
        <begin position="402"/>
        <end position="418"/>
    </location>
</feature>
<keyword evidence="8" id="KW-0539">Nucleus</keyword>
<evidence type="ECO:0000256" key="7">
    <source>
        <dbReference type="ARBA" id="ARBA00023212"/>
    </source>
</evidence>
<feature type="region of interest" description="Disordered" evidence="10">
    <location>
        <begin position="79"/>
        <end position="106"/>
    </location>
</feature>
<keyword evidence="5" id="KW-0963">Cytoplasm</keyword>
<feature type="compositionally biased region" description="Basic and acidic residues" evidence="10">
    <location>
        <begin position="483"/>
        <end position="494"/>
    </location>
</feature>
<comment type="similarity">
    <text evidence="3">Belongs to the MDM1 family.</text>
</comment>
<evidence type="ECO:0000256" key="9">
    <source>
        <dbReference type="ARBA" id="ARBA00045771"/>
    </source>
</evidence>
<evidence type="ECO:0000256" key="3">
    <source>
        <dbReference type="ARBA" id="ARBA00010494"/>
    </source>
</evidence>
<evidence type="ECO:0000313" key="12">
    <source>
        <dbReference type="Proteomes" id="UP001163046"/>
    </source>
</evidence>
<dbReference type="AlphaFoldDB" id="A0A9X0CCW0"/>
<dbReference type="Proteomes" id="UP001163046">
    <property type="component" value="Unassembled WGS sequence"/>
</dbReference>
<dbReference type="GO" id="GO:0046600">
    <property type="term" value="P:negative regulation of centriole replication"/>
    <property type="evidence" value="ECO:0007669"/>
    <property type="project" value="InterPro"/>
</dbReference>
<comment type="caution">
    <text evidence="11">The sequence shown here is derived from an EMBL/GenBank/DDBJ whole genome shotgun (WGS) entry which is preliminary data.</text>
</comment>
<evidence type="ECO:0000313" key="11">
    <source>
        <dbReference type="EMBL" id="KAJ7325687.1"/>
    </source>
</evidence>
<keyword evidence="12" id="KW-1185">Reference proteome</keyword>
<protein>
    <recommendedName>
        <fullName evidence="4">Nuclear protein MDM1</fullName>
    </recommendedName>
</protein>
<feature type="region of interest" description="Disordered" evidence="10">
    <location>
        <begin position="157"/>
        <end position="180"/>
    </location>
</feature>
<dbReference type="GO" id="GO:0005814">
    <property type="term" value="C:centriole"/>
    <property type="evidence" value="ECO:0007669"/>
    <property type="project" value="UniProtKB-SubCell"/>
</dbReference>
<comment type="subcellular location">
    <subcellularLocation>
        <location evidence="1">Cytoplasm</location>
        <location evidence="1">Cytoskeleton</location>
        <location evidence="1">Microtubule organizing center</location>
        <location evidence="1">Centrosome</location>
        <location evidence="1">Centriole</location>
    </subcellularLocation>
    <subcellularLocation>
        <location evidence="2">Nucleus</location>
    </subcellularLocation>
</comment>
<dbReference type="OrthoDB" id="9999940at2759"/>
<feature type="compositionally biased region" description="Basic and acidic residues" evidence="10">
    <location>
        <begin position="315"/>
        <end position="324"/>
    </location>
</feature>
<dbReference type="GO" id="GO:0005634">
    <property type="term" value="C:nucleus"/>
    <property type="evidence" value="ECO:0007669"/>
    <property type="project" value="UniProtKB-SubCell"/>
</dbReference>
<reference evidence="11" key="1">
    <citation type="submission" date="2023-01" db="EMBL/GenBank/DDBJ databases">
        <title>Genome assembly of the deep-sea coral Lophelia pertusa.</title>
        <authorList>
            <person name="Herrera S."/>
            <person name="Cordes E."/>
        </authorList>
    </citation>
    <scope>NUCLEOTIDE SEQUENCE</scope>
    <source>
        <strain evidence="11">USNM1676648</strain>
        <tissue evidence="11">Polyp</tissue>
    </source>
</reference>
<dbReference type="GO" id="GO:0005874">
    <property type="term" value="C:microtubule"/>
    <property type="evidence" value="ECO:0007669"/>
    <property type="project" value="UniProtKB-KW"/>
</dbReference>
<proteinExistence type="inferred from homology"/>
<keyword evidence="6" id="KW-0493">Microtubule</keyword>
<evidence type="ECO:0000256" key="6">
    <source>
        <dbReference type="ARBA" id="ARBA00022701"/>
    </source>
</evidence>
<evidence type="ECO:0000256" key="2">
    <source>
        <dbReference type="ARBA" id="ARBA00004123"/>
    </source>
</evidence>
<dbReference type="EMBL" id="MU827806">
    <property type="protein sequence ID" value="KAJ7325687.1"/>
    <property type="molecule type" value="Genomic_DNA"/>
</dbReference>
<feature type="region of interest" description="Disordered" evidence="10">
    <location>
        <begin position="315"/>
        <end position="547"/>
    </location>
</feature>
<dbReference type="Pfam" id="PF15501">
    <property type="entry name" value="MDM1"/>
    <property type="match status" value="1"/>
</dbReference>
<evidence type="ECO:0000256" key="8">
    <source>
        <dbReference type="ARBA" id="ARBA00023242"/>
    </source>
</evidence>
<accession>A0A9X0CCW0</accession>
<evidence type="ECO:0000256" key="5">
    <source>
        <dbReference type="ARBA" id="ARBA00022490"/>
    </source>
</evidence>